<dbReference type="FunFam" id="3.40.80.10:FF:000001">
    <property type="entry name" value="Peptidoglycan recognition protein 1"/>
    <property type="match status" value="1"/>
</dbReference>
<keyword evidence="2 6" id="KW-0399">Innate immunity</keyword>
<protein>
    <recommendedName>
        <fullName evidence="6">Peptidoglycan-recognition protein</fullName>
    </recommendedName>
</protein>
<dbReference type="Pfam" id="PF01510">
    <property type="entry name" value="Amidase_2"/>
    <property type="match status" value="1"/>
</dbReference>
<evidence type="ECO:0000256" key="3">
    <source>
        <dbReference type="ARBA" id="ARBA00022729"/>
    </source>
</evidence>
<evidence type="ECO:0000256" key="2">
    <source>
        <dbReference type="ARBA" id="ARBA00022588"/>
    </source>
</evidence>
<dbReference type="GO" id="GO:0009253">
    <property type="term" value="P:peptidoglycan catabolic process"/>
    <property type="evidence" value="ECO:0007669"/>
    <property type="project" value="InterPro"/>
</dbReference>
<keyword evidence="11" id="KW-1185">Reference proteome</keyword>
<dbReference type="GO" id="GO:0045087">
    <property type="term" value="P:innate immune response"/>
    <property type="evidence" value="ECO:0007669"/>
    <property type="project" value="UniProtKB-KW"/>
</dbReference>
<dbReference type="InterPro" id="IPR036505">
    <property type="entry name" value="Amidase/PGRP_sf"/>
</dbReference>
<gene>
    <name evidence="10" type="ORF">LSH36_1696g00014</name>
</gene>
<evidence type="ECO:0000256" key="7">
    <source>
        <dbReference type="PIRSR" id="PIRSR037945-1"/>
    </source>
</evidence>
<comment type="caution">
    <text evidence="10">The sequence shown here is derived from an EMBL/GenBank/DDBJ whole genome shotgun (WGS) entry which is preliminary data.</text>
</comment>
<dbReference type="PANTHER" id="PTHR11022:SF41">
    <property type="entry name" value="PEPTIDOGLYCAN-RECOGNITION PROTEIN LC-RELATED"/>
    <property type="match status" value="1"/>
</dbReference>
<dbReference type="Proteomes" id="UP001208570">
    <property type="component" value="Unassembled WGS sequence"/>
</dbReference>
<dbReference type="GO" id="GO:0008745">
    <property type="term" value="F:N-acetylmuramoyl-L-alanine amidase activity"/>
    <property type="evidence" value="ECO:0007669"/>
    <property type="project" value="InterPro"/>
</dbReference>
<dbReference type="Gene3D" id="3.40.80.10">
    <property type="entry name" value="Peptidoglycan recognition protein-like"/>
    <property type="match status" value="1"/>
</dbReference>
<keyword evidence="4 6" id="KW-0391">Immunity</keyword>
<evidence type="ECO:0000259" key="9">
    <source>
        <dbReference type="SMART" id="SM00701"/>
    </source>
</evidence>
<evidence type="ECO:0000256" key="5">
    <source>
        <dbReference type="ARBA" id="ARBA00023157"/>
    </source>
</evidence>
<feature type="disulfide bond" evidence="7">
    <location>
        <begin position="52"/>
        <end position="58"/>
    </location>
</feature>
<dbReference type="InterPro" id="IPR017331">
    <property type="entry name" value="Peptidoglycan_recognition"/>
</dbReference>
<dbReference type="PIRSF" id="PIRSF037945">
    <property type="entry name" value="PGRPs"/>
    <property type="match status" value="1"/>
</dbReference>
<dbReference type="SMART" id="SM00644">
    <property type="entry name" value="Ami_2"/>
    <property type="match status" value="1"/>
</dbReference>
<dbReference type="AlphaFoldDB" id="A0AAD9ISK4"/>
<evidence type="ECO:0000256" key="4">
    <source>
        <dbReference type="ARBA" id="ARBA00022859"/>
    </source>
</evidence>
<dbReference type="InterPro" id="IPR002502">
    <property type="entry name" value="Amidase_domain"/>
</dbReference>
<keyword evidence="5" id="KW-1015">Disulfide bond</keyword>
<feature type="domain" description="N-acetylmuramoyl-L-alanine amidase" evidence="8">
    <location>
        <begin position="28"/>
        <end position="164"/>
    </location>
</feature>
<dbReference type="GO" id="GO:0042834">
    <property type="term" value="F:peptidoglycan binding"/>
    <property type="evidence" value="ECO:0007669"/>
    <property type="project" value="InterPro"/>
</dbReference>
<feature type="domain" description="Peptidoglycan recognition protein family" evidence="9">
    <location>
        <begin position="16"/>
        <end position="158"/>
    </location>
</feature>
<dbReference type="SUPFAM" id="SSF55846">
    <property type="entry name" value="N-acetylmuramoyl-L-alanine amidase-like"/>
    <property type="match status" value="1"/>
</dbReference>
<dbReference type="CDD" id="cd06583">
    <property type="entry name" value="PGRP"/>
    <property type="match status" value="1"/>
</dbReference>
<keyword evidence="3" id="KW-0732">Signal</keyword>
<dbReference type="SMART" id="SM00701">
    <property type="entry name" value="PGRP"/>
    <property type="match status" value="1"/>
</dbReference>
<organism evidence="10 11">
    <name type="scientific">Paralvinella palmiformis</name>
    <dbReference type="NCBI Taxonomy" id="53620"/>
    <lineage>
        <taxon>Eukaryota</taxon>
        <taxon>Metazoa</taxon>
        <taxon>Spiralia</taxon>
        <taxon>Lophotrochozoa</taxon>
        <taxon>Annelida</taxon>
        <taxon>Polychaeta</taxon>
        <taxon>Sedentaria</taxon>
        <taxon>Canalipalpata</taxon>
        <taxon>Terebellida</taxon>
        <taxon>Terebelliformia</taxon>
        <taxon>Alvinellidae</taxon>
        <taxon>Paralvinella</taxon>
    </lineage>
</organism>
<evidence type="ECO:0000256" key="6">
    <source>
        <dbReference type="PIRNR" id="PIRNR037945"/>
    </source>
</evidence>
<evidence type="ECO:0000256" key="1">
    <source>
        <dbReference type="ARBA" id="ARBA00007553"/>
    </source>
</evidence>
<dbReference type="PANTHER" id="PTHR11022">
    <property type="entry name" value="PEPTIDOGLYCAN RECOGNITION PROTEIN"/>
    <property type="match status" value="1"/>
</dbReference>
<sequence length="186" mass="21310">MYIYIYIIITGVCNDVQLVTRAQWGAIDPAATTRLTLPVNMTFIHHTGDQSCKTIPQCSRIIRGIQNDHMYEKRYNDIGYSFLVDDEGRVYEGRGWSTLPAHSPVYNYMSHGICIMGNFMYGEPTWKALDAVKTLIQCGVDQNMIKPDYELFGHRDGRRTDCPGNALYDIIQTWPHYSHRDIPVIG</sequence>
<evidence type="ECO:0000259" key="8">
    <source>
        <dbReference type="SMART" id="SM00644"/>
    </source>
</evidence>
<dbReference type="EMBL" id="JAODUP010001696">
    <property type="protein sequence ID" value="KAK2139603.1"/>
    <property type="molecule type" value="Genomic_DNA"/>
</dbReference>
<dbReference type="InterPro" id="IPR006619">
    <property type="entry name" value="PGRP_domain_met/bac"/>
</dbReference>
<comment type="similarity">
    <text evidence="1 6">Belongs to the N-acetylmuramoyl-L-alanine amidase 2 family.</text>
</comment>
<evidence type="ECO:0000313" key="10">
    <source>
        <dbReference type="EMBL" id="KAK2139603.1"/>
    </source>
</evidence>
<name>A0AAD9ISK4_9ANNE</name>
<proteinExistence type="inferred from homology"/>
<dbReference type="GO" id="GO:0008270">
    <property type="term" value="F:zinc ion binding"/>
    <property type="evidence" value="ECO:0007669"/>
    <property type="project" value="InterPro"/>
</dbReference>
<reference evidence="10" key="1">
    <citation type="journal article" date="2023" name="Mol. Biol. Evol.">
        <title>Third-Generation Sequencing Reveals the Adaptive Role of the Epigenome in Three Deep-Sea Polychaetes.</title>
        <authorList>
            <person name="Perez M."/>
            <person name="Aroh O."/>
            <person name="Sun Y."/>
            <person name="Lan Y."/>
            <person name="Juniper S.K."/>
            <person name="Young C.R."/>
            <person name="Angers B."/>
            <person name="Qian P.Y."/>
        </authorList>
    </citation>
    <scope>NUCLEOTIDE SEQUENCE</scope>
    <source>
        <strain evidence="10">P08H-3</strain>
    </source>
</reference>
<dbReference type="InterPro" id="IPR015510">
    <property type="entry name" value="PGRP"/>
</dbReference>
<accession>A0AAD9ISK4</accession>
<evidence type="ECO:0000313" key="11">
    <source>
        <dbReference type="Proteomes" id="UP001208570"/>
    </source>
</evidence>